<dbReference type="PANTHER" id="PTHR11062">
    <property type="entry name" value="EXOSTOSIN HEPARAN SULFATE GLYCOSYLTRANSFERASE -RELATED"/>
    <property type="match status" value="1"/>
</dbReference>
<evidence type="ECO:0000313" key="2">
    <source>
        <dbReference type="EMBL" id="QGW28790.1"/>
    </source>
</evidence>
<reference evidence="2 3" key="1">
    <citation type="submission" date="2019-11" db="EMBL/GenBank/DDBJ databases">
        <authorList>
            <person name="Im W.T."/>
        </authorList>
    </citation>
    <scope>NUCLEOTIDE SEQUENCE [LARGE SCALE GENOMIC DNA]</scope>
    <source>
        <strain evidence="2 3">SB-02</strain>
    </source>
</reference>
<keyword evidence="3" id="KW-1185">Reference proteome</keyword>
<name>A0A6I6GEI4_9BACT</name>
<accession>A0A6I6GEI4</accession>
<dbReference type="Proteomes" id="UP000426027">
    <property type="component" value="Chromosome"/>
</dbReference>
<sequence>MIQVFCTAPTISSSGKYYLFPLLEPFLQPAAIATDVAKTVNPQWKKHYTITADAATANVFILPMDIAWYLHTGQRQVVEEFIATAKQWQKPCWIFSGGDYGISWPDQYVQILRLSGTRSGNKGNQFVMPPFMPDPLCLAAERDIKLLDLPSKPTVGFCGQANGSQLARLKDYVRAAVKWIKQLQGNYLYDLQPFTSTTYQRYQVLQTLQQEQLVNANFLLFDQYKGGASSEEQQVQSRLRYYQNISNNAYTLCIRGAGNFSVRFYDCLASGRIPVLIDTDSMLPLENLIDWNAHILKVPAHKMTEAARLLIAFHQPFSLDQWQQLQLTNRHLWQEKLTYDGFFAHFHLLPPNQSFAHLYS</sequence>
<evidence type="ECO:0000259" key="1">
    <source>
        <dbReference type="Pfam" id="PF03016"/>
    </source>
</evidence>
<evidence type="ECO:0000313" key="3">
    <source>
        <dbReference type="Proteomes" id="UP000426027"/>
    </source>
</evidence>
<feature type="domain" description="Exostosin GT47" evidence="1">
    <location>
        <begin position="230"/>
        <end position="310"/>
    </location>
</feature>
<protein>
    <recommendedName>
        <fullName evidence="1">Exostosin GT47 domain-containing protein</fullName>
    </recommendedName>
</protein>
<dbReference type="AlphaFoldDB" id="A0A6I6GEI4"/>
<dbReference type="EMBL" id="CP046566">
    <property type="protein sequence ID" value="QGW28790.1"/>
    <property type="molecule type" value="Genomic_DNA"/>
</dbReference>
<dbReference type="RefSeq" id="WP_157479143.1">
    <property type="nucleotide sequence ID" value="NZ_CP046566.1"/>
</dbReference>
<dbReference type="GO" id="GO:0016757">
    <property type="term" value="F:glycosyltransferase activity"/>
    <property type="evidence" value="ECO:0007669"/>
    <property type="project" value="InterPro"/>
</dbReference>
<dbReference type="InterPro" id="IPR040911">
    <property type="entry name" value="Exostosin_GT47"/>
</dbReference>
<dbReference type="KEGG" id="fls:GLV81_12370"/>
<organism evidence="2 3">
    <name type="scientific">Phnomibacter ginsenosidimutans</name>
    <dbReference type="NCBI Taxonomy" id="2676868"/>
    <lineage>
        <taxon>Bacteria</taxon>
        <taxon>Pseudomonadati</taxon>
        <taxon>Bacteroidota</taxon>
        <taxon>Chitinophagia</taxon>
        <taxon>Chitinophagales</taxon>
        <taxon>Chitinophagaceae</taxon>
        <taxon>Phnomibacter</taxon>
    </lineage>
</organism>
<gene>
    <name evidence="2" type="ORF">GLV81_12370</name>
</gene>
<dbReference type="InterPro" id="IPR004263">
    <property type="entry name" value="Exostosin"/>
</dbReference>
<proteinExistence type="predicted"/>
<dbReference type="Pfam" id="PF03016">
    <property type="entry name" value="Exostosin_GT47"/>
    <property type="match status" value="1"/>
</dbReference>